<comment type="caution">
    <text evidence="3">The sequence shown here is derived from an EMBL/GenBank/DDBJ whole genome shotgun (WGS) entry which is preliminary data.</text>
</comment>
<feature type="non-terminal residue" evidence="3">
    <location>
        <position position="1"/>
    </location>
</feature>
<dbReference type="Gene3D" id="1.25.40.10">
    <property type="entry name" value="Tetratricopeptide repeat domain"/>
    <property type="match status" value="1"/>
</dbReference>
<dbReference type="PROSITE" id="PS50005">
    <property type="entry name" value="TPR"/>
    <property type="match status" value="2"/>
</dbReference>
<dbReference type="Pfam" id="PF13414">
    <property type="entry name" value="TPR_11"/>
    <property type="match status" value="1"/>
</dbReference>
<dbReference type="GO" id="GO:0009279">
    <property type="term" value="C:cell outer membrane"/>
    <property type="evidence" value="ECO:0007669"/>
    <property type="project" value="TreeGrafter"/>
</dbReference>
<evidence type="ECO:0000313" key="3">
    <source>
        <dbReference type="EMBL" id="GAH78871.1"/>
    </source>
</evidence>
<dbReference type="EMBL" id="BARU01036596">
    <property type="protein sequence ID" value="GAH78871.1"/>
    <property type="molecule type" value="Genomic_DNA"/>
</dbReference>
<reference evidence="3" key="1">
    <citation type="journal article" date="2014" name="Front. Microbiol.">
        <title>High frequency of phylogenetically diverse reductive dehalogenase-homologous genes in deep subseafloor sedimentary metagenomes.</title>
        <authorList>
            <person name="Kawai M."/>
            <person name="Futagami T."/>
            <person name="Toyoda A."/>
            <person name="Takaki Y."/>
            <person name="Nishi S."/>
            <person name="Hori S."/>
            <person name="Arai W."/>
            <person name="Tsubouchi T."/>
            <person name="Morono Y."/>
            <person name="Uchiyama I."/>
            <person name="Ito T."/>
            <person name="Fujiyama A."/>
            <person name="Inagaki F."/>
            <person name="Takami H."/>
        </authorList>
    </citation>
    <scope>NUCLEOTIDE SEQUENCE</scope>
    <source>
        <strain evidence="3">Expedition CK06-06</strain>
    </source>
</reference>
<protein>
    <submittedName>
        <fullName evidence="3">Uncharacterized protein</fullName>
    </submittedName>
</protein>
<name>X1I8W9_9ZZZZ</name>
<proteinExistence type="predicted"/>
<dbReference type="InterPro" id="IPR019734">
    <property type="entry name" value="TPR_rpt"/>
</dbReference>
<dbReference type="SUPFAM" id="SSF48452">
    <property type="entry name" value="TPR-like"/>
    <property type="match status" value="1"/>
</dbReference>
<dbReference type="PANTHER" id="PTHR44858:SF1">
    <property type="entry name" value="UDP-N-ACETYLGLUCOSAMINE--PEPTIDE N-ACETYLGLUCOSAMINYLTRANSFERASE SPINDLY-RELATED"/>
    <property type="match status" value="1"/>
</dbReference>
<sequence>YYKTRNFEKAVDQYEMALSLDAESQLLFANLGEAQFSLAVKKKDKTMLQKALQNFQTAVKLDPDYAFSYVGLGKAFRLLGRYDYAIASFRKALDLDDKLDEALYVLGLTYLDKGDKDKALSTLTLYKQKYYDSLPDDQKQKLDDLIRRCKLNKNEPDSMQSQKPISLVTKDLKEYQGV</sequence>
<evidence type="ECO:0000256" key="1">
    <source>
        <dbReference type="ARBA" id="ARBA00022737"/>
    </source>
</evidence>
<organism evidence="3">
    <name type="scientific">marine sediment metagenome</name>
    <dbReference type="NCBI Taxonomy" id="412755"/>
    <lineage>
        <taxon>unclassified sequences</taxon>
        <taxon>metagenomes</taxon>
        <taxon>ecological metagenomes</taxon>
    </lineage>
</organism>
<dbReference type="AlphaFoldDB" id="X1I8W9"/>
<dbReference type="GO" id="GO:0046813">
    <property type="term" value="P:receptor-mediated virion attachment to host cell"/>
    <property type="evidence" value="ECO:0007669"/>
    <property type="project" value="TreeGrafter"/>
</dbReference>
<keyword evidence="1" id="KW-0677">Repeat</keyword>
<dbReference type="InterPro" id="IPR050498">
    <property type="entry name" value="Ycf3"/>
</dbReference>
<evidence type="ECO:0000256" key="2">
    <source>
        <dbReference type="ARBA" id="ARBA00022803"/>
    </source>
</evidence>
<dbReference type="PANTHER" id="PTHR44858">
    <property type="entry name" value="TETRATRICOPEPTIDE REPEAT PROTEIN 6"/>
    <property type="match status" value="1"/>
</dbReference>
<gene>
    <name evidence="3" type="ORF">S03H2_57127</name>
</gene>
<dbReference type="InterPro" id="IPR011990">
    <property type="entry name" value="TPR-like_helical_dom_sf"/>
</dbReference>
<dbReference type="SMART" id="SM00028">
    <property type="entry name" value="TPR"/>
    <property type="match status" value="3"/>
</dbReference>
<keyword evidence="2" id="KW-0802">TPR repeat</keyword>
<accession>X1I8W9</accession>